<reference evidence="1 2" key="1">
    <citation type="journal article" date="2022" name="New Phytol.">
        <title>Ecological generalism drives hyperdiversity of secondary metabolite gene clusters in xylarialean endophytes.</title>
        <authorList>
            <person name="Franco M.E.E."/>
            <person name="Wisecaver J.H."/>
            <person name="Arnold A.E."/>
            <person name="Ju Y.M."/>
            <person name="Slot J.C."/>
            <person name="Ahrendt S."/>
            <person name="Moore L.P."/>
            <person name="Eastman K.E."/>
            <person name="Scott K."/>
            <person name="Konkel Z."/>
            <person name="Mondo S.J."/>
            <person name="Kuo A."/>
            <person name="Hayes R.D."/>
            <person name="Haridas S."/>
            <person name="Andreopoulos B."/>
            <person name="Riley R."/>
            <person name="LaButti K."/>
            <person name="Pangilinan J."/>
            <person name="Lipzen A."/>
            <person name="Amirebrahimi M."/>
            <person name="Yan J."/>
            <person name="Adam C."/>
            <person name="Keymanesh K."/>
            <person name="Ng V."/>
            <person name="Louie K."/>
            <person name="Northen T."/>
            <person name="Drula E."/>
            <person name="Henrissat B."/>
            <person name="Hsieh H.M."/>
            <person name="Youens-Clark K."/>
            <person name="Lutzoni F."/>
            <person name="Miadlikowska J."/>
            <person name="Eastwood D.C."/>
            <person name="Hamelin R.C."/>
            <person name="Grigoriev I.V."/>
            <person name="U'Ren J.M."/>
        </authorList>
    </citation>
    <scope>NUCLEOTIDE SEQUENCE [LARGE SCALE GENOMIC DNA]</scope>
    <source>
        <strain evidence="1 2">CBS 119005</strain>
    </source>
</reference>
<dbReference type="EMBL" id="MU393542">
    <property type="protein sequence ID" value="KAI4861760.1"/>
    <property type="molecule type" value="Genomic_DNA"/>
</dbReference>
<gene>
    <name evidence="1" type="ORF">F4820DRAFT_464412</name>
</gene>
<comment type="caution">
    <text evidence="1">The sequence shown here is derived from an EMBL/GenBank/DDBJ whole genome shotgun (WGS) entry which is preliminary data.</text>
</comment>
<proteinExistence type="predicted"/>
<dbReference type="Proteomes" id="UP001497700">
    <property type="component" value="Unassembled WGS sequence"/>
</dbReference>
<organism evidence="1 2">
    <name type="scientific">Hypoxylon rubiginosum</name>
    <dbReference type="NCBI Taxonomy" id="110542"/>
    <lineage>
        <taxon>Eukaryota</taxon>
        <taxon>Fungi</taxon>
        <taxon>Dikarya</taxon>
        <taxon>Ascomycota</taxon>
        <taxon>Pezizomycotina</taxon>
        <taxon>Sordariomycetes</taxon>
        <taxon>Xylariomycetidae</taxon>
        <taxon>Xylariales</taxon>
        <taxon>Hypoxylaceae</taxon>
        <taxon>Hypoxylon</taxon>
    </lineage>
</organism>
<sequence>MQDRYQDALFDNNKYHFPSSALTTPRQPGLEVAPERDEHGTPGLQPVPNDEQKYADIASAGLYDATPPYRTYGAAHADELTSQGMQAILTVEPQQLARSQEHLQSQERLPYQWTGPNANQYDGQSFQTLPSPQASGYSGDNPTYSPELIASNAESRHLNPQAITNPSLSFLKEHETPAKKDVKVKRWVLWTIGGIILVLVIIGAVLGGILGSRSNRHDDDDDDAVIPSNSTSNGTAPDSPNSTLQRSIRAGSRLAVTGYRTKTDYSIRLFYQDEDNRIRFTDKESVGANWTEPTVLDNLPYEPMAGGAIAAGAYMYEDPAPKIEFFYEDKYGVVRGQNFNFDFENGTMPVKGEAGSINSYPLQMAEDTRISCYFPYIVSQDDNNQVRWTTLQGQNTKNLSAPWWVNDTDWDVEASKGGGMVVLPVAQKYLHAGGIVYRAAEGTLSIKIHDELEVSNEGVAWRKGALSKEIPAGTSIGAFSVGRPYDNNNQINTYILYQEDDGTIQVVWQDDDTGWKGPQTYDALDGAEKGTDIVCLTPGAYDATGIEVSREQDMNRCFFLATNTTVKEVWYNGTYWNDVGTVPMS</sequence>
<keyword evidence="2" id="KW-1185">Reference proteome</keyword>
<name>A0ACB9YQQ5_9PEZI</name>
<evidence type="ECO:0000313" key="2">
    <source>
        <dbReference type="Proteomes" id="UP001497700"/>
    </source>
</evidence>
<evidence type="ECO:0000313" key="1">
    <source>
        <dbReference type="EMBL" id="KAI4861760.1"/>
    </source>
</evidence>
<accession>A0ACB9YQQ5</accession>
<protein>
    <submittedName>
        <fullName evidence="1">Uncharacterized protein</fullName>
    </submittedName>
</protein>